<protein>
    <submittedName>
        <fullName evidence="2">Uncharacterized protein</fullName>
    </submittedName>
</protein>
<accession>F9S7S7</accession>
<comment type="caution">
    <text evidence="2">The sequence shown here is derived from an EMBL/GenBank/DDBJ whole genome shotgun (WGS) entry which is preliminary data.</text>
</comment>
<organism evidence="2 3">
    <name type="scientific">Vibrio ichthyoenteri ATCC 700023</name>
    <dbReference type="NCBI Taxonomy" id="870968"/>
    <lineage>
        <taxon>Bacteria</taxon>
        <taxon>Pseudomonadati</taxon>
        <taxon>Pseudomonadota</taxon>
        <taxon>Gammaproteobacteria</taxon>
        <taxon>Vibrionales</taxon>
        <taxon>Vibrionaceae</taxon>
        <taxon>Vibrio</taxon>
    </lineage>
</organism>
<reference evidence="2 3" key="1">
    <citation type="journal article" date="2012" name="Int. J. Syst. Evol. Microbiol.">
        <title>Vibrio caribbeanicus sp. nov., isolated from the marine sponge Scleritoderma cyanea.</title>
        <authorList>
            <person name="Hoffmann M."/>
            <person name="Monday S.R."/>
            <person name="Allard M.W."/>
            <person name="Strain E.A."/>
            <person name="Whittaker P."/>
            <person name="Naum M."/>
            <person name="McCarthy P.J."/>
            <person name="Lopez J.V."/>
            <person name="Fischer M."/>
            <person name="Brown E.W."/>
        </authorList>
    </citation>
    <scope>NUCLEOTIDE SEQUENCE [LARGE SCALE GENOMIC DNA]</scope>
    <source>
        <strain evidence="2 3">ATCC 700023</strain>
    </source>
</reference>
<name>F9S7S7_9VIBR</name>
<gene>
    <name evidence="2" type="ORF">VII00023_20572</name>
</gene>
<keyword evidence="1" id="KW-1133">Transmembrane helix</keyword>
<dbReference type="AlphaFoldDB" id="F9S7S7"/>
<keyword evidence="1" id="KW-0812">Transmembrane</keyword>
<evidence type="ECO:0000313" key="3">
    <source>
        <dbReference type="Proteomes" id="UP000004605"/>
    </source>
</evidence>
<keyword evidence="3" id="KW-1185">Reference proteome</keyword>
<feature type="transmembrane region" description="Helical" evidence="1">
    <location>
        <begin position="36"/>
        <end position="55"/>
    </location>
</feature>
<proteinExistence type="predicted"/>
<keyword evidence="1" id="KW-0472">Membrane</keyword>
<evidence type="ECO:0000256" key="1">
    <source>
        <dbReference type="SAM" id="Phobius"/>
    </source>
</evidence>
<dbReference type="EMBL" id="AFWF01000303">
    <property type="protein sequence ID" value="EGU30977.1"/>
    <property type="molecule type" value="Genomic_DNA"/>
</dbReference>
<dbReference type="Proteomes" id="UP000004605">
    <property type="component" value="Unassembled WGS sequence"/>
</dbReference>
<evidence type="ECO:0000313" key="2">
    <source>
        <dbReference type="EMBL" id="EGU30977.1"/>
    </source>
</evidence>
<sequence length="56" mass="6084">MKLNECPECGELYLDKSKECCHCGAEFGSRNHKTKVAVLIAILLVIGVFLSTQSVG</sequence>